<dbReference type="PANTHER" id="PTHR12899">
    <property type="entry name" value="39S RIBOSOMAL PROTEIN L18, MITOCHONDRIAL"/>
    <property type="match status" value="1"/>
</dbReference>
<reference evidence="9" key="1">
    <citation type="submission" date="2016-07" db="EMBL/GenBank/DDBJ databases">
        <authorList>
            <person name="Florea S."/>
            <person name="Webb J.S."/>
            <person name="Jaromczyk J."/>
            <person name="Schardl C.L."/>
        </authorList>
    </citation>
    <scope>NUCLEOTIDE SEQUENCE [LARGE SCALE GENOMIC DNA]</scope>
    <source>
        <strain evidence="9">MV-1</strain>
    </source>
</reference>
<dbReference type="InterPro" id="IPR005484">
    <property type="entry name" value="Ribosomal_uL18_bac/plant/anim"/>
</dbReference>
<comment type="subunit">
    <text evidence="7">Part of the 50S ribosomal subunit; part of the 5S rRNA/L5/L18/L25 subcomplex. Contacts the 5S and 23S rRNAs.</text>
</comment>
<comment type="function">
    <text evidence="7">This is one of the proteins that bind and probably mediate the attachment of the 5S RNA into the large ribosomal subunit, where it forms part of the central protuberance.</text>
</comment>
<name>A0A1E5Q536_9PROT</name>
<gene>
    <name evidence="7" type="primary">rplR</name>
    <name evidence="8" type="ORF">BEN30_14900</name>
</gene>
<evidence type="ECO:0000256" key="1">
    <source>
        <dbReference type="ARBA" id="ARBA00007116"/>
    </source>
</evidence>
<keyword evidence="5 7" id="KW-0687">Ribonucleoprotein</keyword>
<keyword evidence="4 7" id="KW-0689">Ribosomal protein</keyword>
<dbReference type="GO" id="GO:0006412">
    <property type="term" value="P:translation"/>
    <property type="evidence" value="ECO:0007669"/>
    <property type="project" value="UniProtKB-UniRule"/>
</dbReference>
<dbReference type="AlphaFoldDB" id="A0A1E5Q536"/>
<keyword evidence="3 7" id="KW-0694">RNA-binding</keyword>
<evidence type="ECO:0000256" key="4">
    <source>
        <dbReference type="ARBA" id="ARBA00022980"/>
    </source>
</evidence>
<dbReference type="GO" id="GO:0022625">
    <property type="term" value="C:cytosolic large ribosomal subunit"/>
    <property type="evidence" value="ECO:0007669"/>
    <property type="project" value="TreeGrafter"/>
</dbReference>
<dbReference type="HAMAP" id="MF_01337_B">
    <property type="entry name" value="Ribosomal_uL18_B"/>
    <property type="match status" value="1"/>
</dbReference>
<dbReference type="EMBL" id="MCGG01000052">
    <property type="protein sequence ID" value="OEJ65398.1"/>
    <property type="molecule type" value="Genomic_DNA"/>
</dbReference>
<dbReference type="PANTHER" id="PTHR12899:SF3">
    <property type="entry name" value="LARGE RIBOSOMAL SUBUNIT PROTEIN UL18M"/>
    <property type="match status" value="1"/>
</dbReference>
<dbReference type="Pfam" id="PF00861">
    <property type="entry name" value="Ribosomal_L18p"/>
    <property type="match status" value="1"/>
</dbReference>
<evidence type="ECO:0000313" key="9">
    <source>
        <dbReference type="Proteomes" id="UP000095347"/>
    </source>
</evidence>
<sequence>MATAKQLFERRKQRARAQIAKKSAGRPRLSVFRSGKYIYAQVIDDLKGHTVAAASSLEKDLKSKLKSRSDTAAAAEVGKLIAERAVKAGVKDVVFDRGGYRYHGRVKALADAAREAGLAF</sequence>
<dbReference type="Proteomes" id="UP000095347">
    <property type="component" value="Unassembled WGS sequence"/>
</dbReference>
<dbReference type="STRING" id="28181.BEN30_14900"/>
<dbReference type="FunFam" id="3.30.420.100:FF:000001">
    <property type="entry name" value="50S ribosomal protein L18"/>
    <property type="match status" value="1"/>
</dbReference>
<evidence type="ECO:0000256" key="6">
    <source>
        <dbReference type="ARBA" id="ARBA00035197"/>
    </source>
</evidence>
<protein>
    <recommendedName>
        <fullName evidence="6 7">Large ribosomal subunit protein uL18</fullName>
    </recommendedName>
</protein>
<proteinExistence type="inferred from homology"/>
<evidence type="ECO:0000256" key="5">
    <source>
        <dbReference type="ARBA" id="ARBA00023274"/>
    </source>
</evidence>
<comment type="caution">
    <text evidence="8">The sequence shown here is derived from an EMBL/GenBank/DDBJ whole genome shotgun (WGS) entry which is preliminary data.</text>
</comment>
<dbReference type="CDD" id="cd00432">
    <property type="entry name" value="Ribosomal_L18_L5e"/>
    <property type="match status" value="1"/>
</dbReference>
<dbReference type="RefSeq" id="WP_069958857.1">
    <property type="nucleotide sequence ID" value="NZ_MCGG01000052.1"/>
</dbReference>
<dbReference type="NCBIfam" id="TIGR00060">
    <property type="entry name" value="L18_bact"/>
    <property type="match status" value="1"/>
</dbReference>
<evidence type="ECO:0000313" key="8">
    <source>
        <dbReference type="EMBL" id="OEJ65398.1"/>
    </source>
</evidence>
<dbReference type="GO" id="GO:0003735">
    <property type="term" value="F:structural constituent of ribosome"/>
    <property type="evidence" value="ECO:0007669"/>
    <property type="project" value="InterPro"/>
</dbReference>
<dbReference type="InterPro" id="IPR057268">
    <property type="entry name" value="Ribosomal_L18"/>
</dbReference>
<organism evidence="8 9">
    <name type="scientific">Magnetovibrio blakemorei</name>
    <dbReference type="NCBI Taxonomy" id="28181"/>
    <lineage>
        <taxon>Bacteria</taxon>
        <taxon>Pseudomonadati</taxon>
        <taxon>Pseudomonadota</taxon>
        <taxon>Alphaproteobacteria</taxon>
        <taxon>Rhodospirillales</taxon>
        <taxon>Magnetovibrionaceae</taxon>
        <taxon>Magnetovibrio</taxon>
    </lineage>
</organism>
<dbReference type="GO" id="GO:0008097">
    <property type="term" value="F:5S rRNA binding"/>
    <property type="evidence" value="ECO:0007669"/>
    <property type="project" value="TreeGrafter"/>
</dbReference>
<evidence type="ECO:0000256" key="7">
    <source>
        <dbReference type="HAMAP-Rule" id="MF_01337"/>
    </source>
</evidence>
<comment type="similarity">
    <text evidence="1 7">Belongs to the universal ribosomal protein uL18 family.</text>
</comment>
<dbReference type="OrthoDB" id="9810939at2"/>
<accession>A0A1E5Q536</accession>
<dbReference type="InterPro" id="IPR004389">
    <property type="entry name" value="Ribosomal_uL18_bac-type"/>
</dbReference>
<dbReference type="Gene3D" id="3.30.420.100">
    <property type="match status" value="1"/>
</dbReference>
<dbReference type="SUPFAM" id="SSF53137">
    <property type="entry name" value="Translational machinery components"/>
    <property type="match status" value="1"/>
</dbReference>
<keyword evidence="9" id="KW-1185">Reference proteome</keyword>
<keyword evidence="2 7" id="KW-0699">rRNA-binding</keyword>
<evidence type="ECO:0000256" key="3">
    <source>
        <dbReference type="ARBA" id="ARBA00022884"/>
    </source>
</evidence>
<evidence type="ECO:0000256" key="2">
    <source>
        <dbReference type="ARBA" id="ARBA00022730"/>
    </source>
</evidence>